<evidence type="ECO:0000313" key="3">
    <source>
        <dbReference type="EMBL" id="KNE97460.1"/>
    </source>
</evidence>
<evidence type="ECO:0000313" key="4">
    <source>
        <dbReference type="Proteomes" id="UP000054564"/>
    </source>
</evidence>
<dbReference type="EMBL" id="AJIL01000068">
    <property type="protein sequence ID" value="KNE97460.1"/>
    <property type="molecule type" value="Genomic_DNA"/>
</dbReference>
<protein>
    <submittedName>
        <fullName evidence="3">Uncharacterized protein</fullName>
    </submittedName>
</protein>
<accession>A0A0L0VDW7</accession>
<keyword evidence="2" id="KW-0732">Signal</keyword>
<organism evidence="3 4">
    <name type="scientific">Puccinia striiformis f. sp. tritici PST-78</name>
    <dbReference type="NCBI Taxonomy" id="1165861"/>
    <lineage>
        <taxon>Eukaryota</taxon>
        <taxon>Fungi</taxon>
        <taxon>Dikarya</taxon>
        <taxon>Basidiomycota</taxon>
        <taxon>Pucciniomycotina</taxon>
        <taxon>Pucciniomycetes</taxon>
        <taxon>Pucciniales</taxon>
        <taxon>Pucciniaceae</taxon>
        <taxon>Puccinia</taxon>
    </lineage>
</organism>
<comment type="caution">
    <text evidence="3">The sequence shown here is derived from an EMBL/GenBank/DDBJ whole genome shotgun (WGS) entry which is preliminary data.</text>
</comment>
<gene>
    <name evidence="3" type="ORF">PSTG_09294</name>
</gene>
<feature type="chain" id="PRO_5005549149" evidence="2">
    <location>
        <begin position="22"/>
        <end position="72"/>
    </location>
</feature>
<evidence type="ECO:0000256" key="2">
    <source>
        <dbReference type="SAM" id="SignalP"/>
    </source>
</evidence>
<evidence type="ECO:0000256" key="1">
    <source>
        <dbReference type="SAM" id="MobiDB-lite"/>
    </source>
</evidence>
<sequence length="72" mass="7558">MLVANLSALFLWIAISSSVIAIPTSTNGDRVMSPRGLKAVKRAESTESTWHVSSNPSQGSTTGHHQPGGIGR</sequence>
<dbReference type="AlphaFoldDB" id="A0A0L0VDW7"/>
<name>A0A0L0VDW7_9BASI</name>
<feature type="compositionally biased region" description="Polar residues" evidence="1">
    <location>
        <begin position="46"/>
        <end position="64"/>
    </location>
</feature>
<reference evidence="4" key="1">
    <citation type="submission" date="2014-03" db="EMBL/GenBank/DDBJ databases">
        <title>The Genome Sequence of Puccinia striiformis f. sp. tritici PST-78.</title>
        <authorList>
            <consortium name="The Broad Institute Genome Sequencing Platform"/>
            <person name="Cuomo C."/>
            <person name="Hulbert S."/>
            <person name="Chen X."/>
            <person name="Walker B."/>
            <person name="Young S.K."/>
            <person name="Zeng Q."/>
            <person name="Gargeya S."/>
            <person name="Fitzgerald M."/>
            <person name="Haas B."/>
            <person name="Abouelleil A."/>
            <person name="Alvarado L."/>
            <person name="Arachchi H.M."/>
            <person name="Berlin A.M."/>
            <person name="Chapman S.B."/>
            <person name="Goldberg J."/>
            <person name="Griggs A."/>
            <person name="Gujja S."/>
            <person name="Hansen M."/>
            <person name="Howarth C."/>
            <person name="Imamovic A."/>
            <person name="Larimer J."/>
            <person name="McCowan C."/>
            <person name="Montmayeur A."/>
            <person name="Murphy C."/>
            <person name="Neiman D."/>
            <person name="Pearson M."/>
            <person name="Priest M."/>
            <person name="Roberts A."/>
            <person name="Saif S."/>
            <person name="Shea T."/>
            <person name="Sisk P."/>
            <person name="Sykes S."/>
            <person name="Wortman J."/>
            <person name="Nusbaum C."/>
            <person name="Birren B."/>
        </authorList>
    </citation>
    <scope>NUCLEOTIDE SEQUENCE [LARGE SCALE GENOMIC DNA]</scope>
    <source>
        <strain evidence="4">race PST-78</strain>
    </source>
</reference>
<feature type="region of interest" description="Disordered" evidence="1">
    <location>
        <begin position="42"/>
        <end position="72"/>
    </location>
</feature>
<proteinExistence type="predicted"/>
<feature type="signal peptide" evidence="2">
    <location>
        <begin position="1"/>
        <end position="21"/>
    </location>
</feature>
<dbReference type="Proteomes" id="UP000054564">
    <property type="component" value="Unassembled WGS sequence"/>
</dbReference>
<keyword evidence="4" id="KW-1185">Reference proteome</keyword>